<evidence type="ECO:0000256" key="7">
    <source>
        <dbReference type="ARBA" id="ARBA00051859"/>
    </source>
</evidence>
<evidence type="ECO:0000256" key="8">
    <source>
        <dbReference type="ARBA" id="ARBA00052742"/>
    </source>
</evidence>
<keyword evidence="16" id="KW-1185">Reference proteome</keyword>
<evidence type="ECO:0000256" key="1">
    <source>
        <dbReference type="ARBA" id="ARBA00001974"/>
    </source>
</evidence>
<comment type="similarity">
    <text evidence="2">Belongs to the MSOX/MTOX family.</text>
</comment>
<dbReference type="InterPro" id="IPR036188">
    <property type="entry name" value="FAD/NAD-bd_sf"/>
</dbReference>
<keyword evidence="4" id="KW-0285">Flavoprotein</keyword>
<evidence type="ECO:0000256" key="4">
    <source>
        <dbReference type="ARBA" id="ARBA00022630"/>
    </source>
</evidence>
<dbReference type="Pfam" id="PF01266">
    <property type="entry name" value="DAO"/>
    <property type="match status" value="1"/>
</dbReference>
<dbReference type="GO" id="GO:0050660">
    <property type="term" value="F:flavin adenine dinucleotide binding"/>
    <property type="evidence" value="ECO:0007669"/>
    <property type="project" value="InterPro"/>
</dbReference>
<dbReference type="PANTHER" id="PTHR10961">
    <property type="entry name" value="PEROXISOMAL SARCOSINE OXIDASE"/>
    <property type="match status" value="1"/>
</dbReference>
<dbReference type="InterPro" id="IPR006076">
    <property type="entry name" value="FAD-dep_OxRdtase"/>
</dbReference>
<comment type="caution">
    <text evidence="15">The sequence shown here is derived from an EMBL/GenBank/DDBJ whole genome shotgun (WGS) entry which is preliminary data.</text>
</comment>
<gene>
    <name evidence="15" type="ORF">MMEN_LOCUS18719</name>
</gene>
<dbReference type="Proteomes" id="UP000677803">
    <property type="component" value="Unassembled WGS sequence"/>
</dbReference>
<organism evidence="15 16">
    <name type="scientific">Menidia menidia</name>
    <name type="common">Atlantic silverside</name>
    <dbReference type="NCBI Taxonomy" id="238744"/>
    <lineage>
        <taxon>Eukaryota</taxon>
        <taxon>Metazoa</taxon>
        <taxon>Chordata</taxon>
        <taxon>Craniata</taxon>
        <taxon>Vertebrata</taxon>
        <taxon>Euteleostomi</taxon>
        <taxon>Actinopterygii</taxon>
        <taxon>Neopterygii</taxon>
        <taxon>Teleostei</taxon>
        <taxon>Neoteleostei</taxon>
        <taxon>Acanthomorphata</taxon>
        <taxon>Ovalentaria</taxon>
        <taxon>Atherinomorphae</taxon>
        <taxon>Atheriniformes</taxon>
        <taxon>Atherinopsidae</taxon>
        <taxon>Menidiinae</taxon>
        <taxon>Menidia</taxon>
    </lineage>
</organism>
<dbReference type="InterPro" id="IPR045170">
    <property type="entry name" value="MTOX"/>
</dbReference>
<dbReference type="GO" id="GO:0050031">
    <property type="term" value="F:L-pipecolate oxidase activity"/>
    <property type="evidence" value="ECO:0007669"/>
    <property type="project" value="UniProtKB-EC"/>
</dbReference>
<comment type="catalytic activity">
    <reaction evidence="7">
        <text>L-pipecolate + O2 = L-1-piperideine-6-carboxylate + H2O2 + H(+)</text>
        <dbReference type="Rhea" id="RHEA:11992"/>
        <dbReference type="ChEBI" id="CHEBI:15378"/>
        <dbReference type="ChEBI" id="CHEBI:15379"/>
        <dbReference type="ChEBI" id="CHEBI:16240"/>
        <dbReference type="ChEBI" id="CHEBI:58769"/>
        <dbReference type="ChEBI" id="CHEBI:61185"/>
        <dbReference type="EC" id="1.5.3.7"/>
    </reaction>
</comment>
<dbReference type="FunFam" id="3.50.50.60:FF:000189">
    <property type="entry name" value="Monomeric sarcosine oxidase"/>
    <property type="match status" value="1"/>
</dbReference>
<name>A0A8S4BT70_9TELE</name>
<sequence>MSSNRVFDCIVIGAGVQGSFTAYHLAKGNKKALLLEQFVLPHSRGSSHGQTRIIRKAYEQDFYTHMMEECYELWSQLEKEAGVELYRKTGLLVMGPEKSENYQQFKTTLQKNKIPTVILTPDNFSKHISNVQLNEGDGAIVDVTAGILYADRALKTVQDQFQMLGGIIRDKEMVTDIKPGPIVTVSTTAHVYQAKSVVITAGPWANRLLIQTGLQLPLQVIKINVCYWKVKVPGSYDLKNHFPCFLLTESEESKEHIYGLPSNEYPEMMKICYHMGSETDPDNRDQQKDRSDIDILQRYIARCLPGLHPEPAVVETCMYTLTPDRHFVLDCHPAYRNIVIGAGFSGHGFKFGPIIGKLLCELSLGKVPSYDLSPFQIKRFQANIKSSL</sequence>
<accession>A0A8S4BT70</accession>
<dbReference type="OrthoDB" id="424974at2759"/>
<dbReference type="SUPFAM" id="SSF51905">
    <property type="entry name" value="FAD/NAD(P)-binding domain"/>
    <property type="match status" value="1"/>
</dbReference>
<comment type="function">
    <text evidence="9">Metabolizes sarcosine, L-pipecolic acid and L-proline.</text>
</comment>
<evidence type="ECO:0000256" key="13">
    <source>
        <dbReference type="ARBA" id="ARBA00082118"/>
    </source>
</evidence>
<dbReference type="GO" id="GO:0033514">
    <property type="term" value="P:L-lysine catabolic process to acetyl-CoA via L-pipecolate"/>
    <property type="evidence" value="ECO:0007669"/>
    <property type="project" value="TreeGrafter"/>
</dbReference>
<dbReference type="EC" id="1.5.3.7" evidence="10"/>
<evidence type="ECO:0000313" key="16">
    <source>
        <dbReference type="Proteomes" id="UP000677803"/>
    </source>
</evidence>
<comment type="catalytic activity">
    <reaction evidence="8">
        <text>sarcosine + O2 + H2O = formaldehyde + glycine + H2O2</text>
        <dbReference type="Rhea" id="RHEA:13313"/>
        <dbReference type="ChEBI" id="CHEBI:15377"/>
        <dbReference type="ChEBI" id="CHEBI:15379"/>
        <dbReference type="ChEBI" id="CHEBI:16240"/>
        <dbReference type="ChEBI" id="CHEBI:16842"/>
        <dbReference type="ChEBI" id="CHEBI:57305"/>
        <dbReference type="ChEBI" id="CHEBI:57433"/>
        <dbReference type="EC" id="1.5.3.1"/>
    </reaction>
</comment>
<evidence type="ECO:0000256" key="6">
    <source>
        <dbReference type="ARBA" id="ARBA00023002"/>
    </source>
</evidence>
<feature type="domain" description="FAD dependent oxidoreductase" evidence="14">
    <location>
        <begin position="8"/>
        <end position="362"/>
    </location>
</feature>
<evidence type="ECO:0000256" key="3">
    <source>
        <dbReference type="ARBA" id="ARBA00012769"/>
    </source>
</evidence>
<evidence type="ECO:0000256" key="9">
    <source>
        <dbReference type="ARBA" id="ARBA00055924"/>
    </source>
</evidence>
<comment type="cofactor">
    <cofactor evidence="1">
        <name>FAD</name>
        <dbReference type="ChEBI" id="CHEBI:57692"/>
    </cofactor>
</comment>
<evidence type="ECO:0000259" key="14">
    <source>
        <dbReference type="Pfam" id="PF01266"/>
    </source>
</evidence>
<dbReference type="EMBL" id="CAJRST010037777">
    <property type="protein sequence ID" value="CAG6007029.1"/>
    <property type="molecule type" value="Genomic_DNA"/>
</dbReference>
<evidence type="ECO:0000313" key="15">
    <source>
        <dbReference type="EMBL" id="CAG6007029.1"/>
    </source>
</evidence>
<dbReference type="EC" id="1.5.3.1" evidence="3"/>
<evidence type="ECO:0000256" key="11">
    <source>
        <dbReference type="ARBA" id="ARBA00070200"/>
    </source>
</evidence>
<dbReference type="AlphaFoldDB" id="A0A8S4BT70"/>
<dbReference type="Gene3D" id="3.50.50.60">
    <property type="entry name" value="FAD/NAD(P)-binding domain"/>
    <property type="match status" value="1"/>
</dbReference>
<reference evidence="15" key="1">
    <citation type="submission" date="2021-05" db="EMBL/GenBank/DDBJ databases">
        <authorList>
            <person name="Tigano A."/>
        </authorList>
    </citation>
    <scope>NUCLEOTIDE SEQUENCE</scope>
</reference>
<dbReference type="SUPFAM" id="SSF54373">
    <property type="entry name" value="FAD-linked reductases, C-terminal domain"/>
    <property type="match status" value="1"/>
</dbReference>
<keyword evidence="6" id="KW-0560">Oxidoreductase</keyword>
<evidence type="ECO:0000256" key="5">
    <source>
        <dbReference type="ARBA" id="ARBA00022827"/>
    </source>
</evidence>
<dbReference type="PANTHER" id="PTHR10961:SF46">
    <property type="entry name" value="PEROXISOMAL SARCOSINE OXIDASE"/>
    <property type="match status" value="1"/>
</dbReference>
<evidence type="ECO:0000256" key="12">
    <source>
        <dbReference type="ARBA" id="ARBA00082030"/>
    </source>
</evidence>
<dbReference type="Gene3D" id="3.30.9.10">
    <property type="entry name" value="D-Amino Acid Oxidase, subunit A, domain 2"/>
    <property type="match status" value="1"/>
</dbReference>
<keyword evidence="5" id="KW-0274">FAD</keyword>
<dbReference type="GO" id="GO:0008115">
    <property type="term" value="F:sarcosine oxidase activity"/>
    <property type="evidence" value="ECO:0007669"/>
    <property type="project" value="UniProtKB-EC"/>
</dbReference>
<protein>
    <recommendedName>
        <fullName evidence="11">Peroxisomal sarcosine oxidase</fullName>
        <ecNumber evidence="3">1.5.3.1</ecNumber>
        <ecNumber evidence="10">1.5.3.7</ecNumber>
    </recommendedName>
    <alternativeName>
        <fullName evidence="12">L-pipecolate oxidase</fullName>
    </alternativeName>
    <alternativeName>
        <fullName evidence="13">L-pipecolic acid oxidase</fullName>
    </alternativeName>
</protein>
<evidence type="ECO:0000256" key="2">
    <source>
        <dbReference type="ARBA" id="ARBA00010989"/>
    </source>
</evidence>
<evidence type="ECO:0000256" key="10">
    <source>
        <dbReference type="ARBA" id="ARBA00066548"/>
    </source>
</evidence>
<dbReference type="NCBIfam" id="NF008425">
    <property type="entry name" value="PRK11259.1"/>
    <property type="match status" value="1"/>
</dbReference>
<dbReference type="GO" id="GO:0005777">
    <property type="term" value="C:peroxisome"/>
    <property type="evidence" value="ECO:0007669"/>
    <property type="project" value="TreeGrafter"/>
</dbReference>
<proteinExistence type="inferred from homology"/>